<evidence type="ECO:0000256" key="1">
    <source>
        <dbReference type="ARBA" id="ARBA00022448"/>
    </source>
</evidence>
<dbReference type="GO" id="GO:0005304">
    <property type="term" value="F:L-valine transmembrane transporter activity"/>
    <property type="evidence" value="ECO:0007669"/>
    <property type="project" value="TreeGrafter"/>
</dbReference>
<evidence type="ECO:0000313" key="5">
    <source>
        <dbReference type="EMBL" id="MBC8175946.1"/>
    </source>
</evidence>
<sequence length="210" mass="22827">MGILGPNGAGKSTLFNVITSIQKPDAGDVYLRGQKITGRAPHVICRLGISRTFQLVKTFLSMTAIENVMVGSIYGNKQRGKAALGSSLKALELVGLASKKDMITAHMTLSDRRLLEVARALASKPLVTLLDEPMAGLNPSETMKMMQVINMARDEMDVAILWVEHKVDAIFHLCDRVVVLDYGRKIADGHPEEIGKNTKVIEAYLGKAPA</sequence>
<dbReference type="Pfam" id="PF00005">
    <property type="entry name" value="ABC_tran"/>
    <property type="match status" value="1"/>
</dbReference>
<dbReference type="InterPro" id="IPR051120">
    <property type="entry name" value="ABC_AA/LPS_Transport"/>
</dbReference>
<dbReference type="GO" id="GO:1903806">
    <property type="term" value="P:L-isoleucine import across plasma membrane"/>
    <property type="evidence" value="ECO:0007669"/>
    <property type="project" value="TreeGrafter"/>
</dbReference>
<gene>
    <name evidence="5" type="ORF">H8E19_00965</name>
</gene>
<dbReference type="EMBL" id="JACNJD010000057">
    <property type="protein sequence ID" value="MBC8175946.1"/>
    <property type="molecule type" value="Genomic_DNA"/>
</dbReference>
<dbReference type="PANTHER" id="PTHR45772:SF7">
    <property type="entry name" value="AMINO ACID ABC TRANSPORTER ATP-BINDING PROTEIN"/>
    <property type="match status" value="1"/>
</dbReference>
<dbReference type="Proteomes" id="UP000650524">
    <property type="component" value="Unassembled WGS sequence"/>
</dbReference>
<reference evidence="5 6" key="1">
    <citation type="submission" date="2020-08" db="EMBL/GenBank/DDBJ databases">
        <title>Bridging the membrane lipid divide: bacteria of the FCB group superphylum have the potential to synthesize archaeal ether lipids.</title>
        <authorList>
            <person name="Villanueva L."/>
            <person name="Von Meijenfeldt F.A.B."/>
            <person name="Westbye A.B."/>
            <person name="Yadav S."/>
            <person name="Hopmans E.C."/>
            <person name="Dutilh B.E."/>
            <person name="Sinninghe Damste J.S."/>
        </authorList>
    </citation>
    <scope>NUCLEOTIDE SEQUENCE [LARGE SCALE GENOMIC DNA]</scope>
    <source>
        <strain evidence="5">NIOZ-UU27</strain>
    </source>
</reference>
<keyword evidence="2" id="KW-0547">Nucleotide-binding</keyword>
<accession>A0A8J6MXY1</accession>
<dbReference type="GO" id="GO:0016887">
    <property type="term" value="F:ATP hydrolysis activity"/>
    <property type="evidence" value="ECO:0007669"/>
    <property type="project" value="InterPro"/>
</dbReference>
<organism evidence="5 6">
    <name type="scientific">Candidatus Desulfacyla euxinica</name>
    <dbReference type="NCBI Taxonomy" id="2841693"/>
    <lineage>
        <taxon>Bacteria</taxon>
        <taxon>Deltaproteobacteria</taxon>
        <taxon>Candidatus Desulfacyla</taxon>
    </lineage>
</organism>
<keyword evidence="3 5" id="KW-0067">ATP-binding</keyword>
<dbReference type="InterPro" id="IPR032823">
    <property type="entry name" value="BCA_ABC_TP_C"/>
</dbReference>
<proteinExistence type="predicted"/>
<dbReference type="GO" id="GO:0015192">
    <property type="term" value="F:L-phenylalanine transmembrane transporter activity"/>
    <property type="evidence" value="ECO:0007669"/>
    <property type="project" value="TreeGrafter"/>
</dbReference>
<protein>
    <submittedName>
        <fullName evidence="5">ABC transporter ATP-binding protein</fullName>
    </submittedName>
</protein>
<dbReference type="PANTHER" id="PTHR45772">
    <property type="entry name" value="CONSERVED COMPONENT OF ABC TRANSPORTER FOR NATURAL AMINO ACIDS-RELATED"/>
    <property type="match status" value="1"/>
</dbReference>
<dbReference type="GO" id="GO:0005886">
    <property type="term" value="C:plasma membrane"/>
    <property type="evidence" value="ECO:0007669"/>
    <property type="project" value="TreeGrafter"/>
</dbReference>
<dbReference type="SUPFAM" id="SSF52540">
    <property type="entry name" value="P-loop containing nucleoside triphosphate hydrolases"/>
    <property type="match status" value="1"/>
</dbReference>
<dbReference type="AlphaFoldDB" id="A0A8J6MXY1"/>
<dbReference type="Gene3D" id="3.40.50.300">
    <property type="entry name" value="P-loop containing nucleotide triphosphate hydrolases"/>
    <property type="match status" value="1"/>
</dbReference>
<evidence type="ECO:0000256" key="3">
    <source>
        <dbReference type="ARBA" id="ARBA00022840"/>
    </source>
</evidence>
<feature type="domain" description="ABC transporter" evidence="4">
    <location>
        <begin position="1"/>
        <end position="207"/>
    </location>
</feature>
<dbReference type="InterPro" id="IPR027417">
    <property type="entry name" value="P-loop_NTPase"/>
</dbReference>
<evidence type="ECO:0000313" key="6">
    <source>
        <dbReference type="Proteomes" id="UP000650524"/>
    </source>
</evidence>
<dbReference type="GO" id="GO:1903805">
    <property type="term" value="P:L-valine import across plasma membrane"/>
    <property type="evidence" value="ECO:0007669"/>
    <property type="project" value="TreeGrafter"/>
</dbReference>
<comment type="caution">
    <text evidence="5">The sequence shown here is derived from an EMBL/GenBank/DDBJ whole genome shotgun (WGS) entry which is preliminary data.</text>
</comment>
<dbReference type="GO" id="GO:0042941">
    <property type="term" value="P:D-alanine transmembrane transport"/>
    <property type="evidence" value="ECO:0007669"/>
    <property type="project" value="TreeGrafter"/>
</dbReference>
<evidence type="ECO:0000259" key="4">
    <source>
        <dbReference type="PROSITE" id="PS50893"/>
    </source>
</evidence>
<evidence type="ECO:0000256" key="2">
    <source>
        <dbReference type="ARBA" id="ARBA00022741"/>
    </source>
</evidence>
<dbReference type="GO" id="GO:0015808">
    <property type="term" value="P:L-alanine transport"/>
    <property type="evidence" value="ECO:0007669"/>
    <property type="project" value="TreeGrafter"/>
</dbReference>
<dbReference type="GO" id="GO:0005524">
    <property type="term" value="F:ATP binding"/>
    <property type="evidence" value="ECO:0007669"/>
    <property type="project" value="UniProtKB-KW"/>
</dbReference>
<dbReference type="GO" id="GO:0015188">
    <property type="term" value="F:L-isoleucine transmembrane transporter activity"/>
    <property type="evidence" value="ECO:0007669"/>
    <property type="project" value="TreeGrafter"/>
</dbReference>
<dbReference type="Pfam" id="PF12399">
    <property type="entry name" value="BCA_ABC_TP_C"/>
    <property type="match status" value="1"/>
</dbReference>
<dbReference type="InterPro" id="IPR003439">
    <property type="entry name" value="ABC_transporter-like_ATP-bd"/>
</dbReference>
<dbReference type="PROSITE" id="PS50893">
    <property type="entry name" value="ABC_TRANSPORTER_2"/>
    <property type="match status" value="1"/>
</dbReference>
<keyword evidence="1" id="KW-0813">Transport</keyword>
<name>A0A8J6MXY1_9DELT</name>